<evidence type="ECO:0000313" key="1">
    <source>
        <dbReference type="EMBL" id="JAH35752.1"/>
    </source>
</evidence>
<sequence length="40" mass="4439">MHQLQDHIQRPSQCSAERALTRASTAKRGKCLLCLCSALL</sequence>
<reference evidence="1" key="1">
    <citation type="submission" date="2014-11" db="EMBL/GenBank/DDBJ databases">
        <authorList>
            <person name="Amaro Gonzalez C."/>
        </authorList>
    </citation>
    <scope>NUCLEOTIDE SEQUENCE</scope>
</reference>
<name>A0A0E9S3I7_ANGAN</name>
<reference evidence="1" key="2">
    <citation type="journal article" date="2015" name="Fish Shellfish Immunol.">
        <title>Early steps in the European eel (Anguilla anguilla)-Vibrio vulnificus interaction in the gills: Role of the RtxA13 toxin.</title>
        <authorList>
            <person name="Callol A."/>
            <person name="Pajuelo D."/>
            <person name="Ebbesson L."/>
            <person name="Teles M."/>
            <person name="MacKenzie S."/>
            <person name="Amaro C."/>
        </authorList>
    </citation>
    <scope>NUCLEOTIDE SEQUENCE</scope>
</reference>
<organism evidence="1">
    <name type="scientific">Anguilla anguilla</name>
    <name type="common">European freshwater eel</name>
    <name type="synonym">Muraena anguilla</name>
    <dbReference type="NCBI Taxonomy" id="7936"/>
    <lineage>
        <taxon>Eukaryota</taxon>
        <taxon>Metazoa</taxon>
        <taxon>Chordata</taxon>
        <taxon>Craniata</taxon>
        <taxon>Vertebrata</taxon>
        <taxon>Euteleostomi</taxon>
        <taxon>Actinopterygii</taxon>
        <taxon>Neopterygii</taxon>
        <taxon>Teleostei</taxon>
        <taxon>Anguilliformes</taxon>
        <taxon>Anguillidae</taxon>
        <taxon>Anguilla</taxon>
    </lineage>
</organism>
<dbReference type="EMBL" id="GBXM01072825">
    <property type="protein sequence ID" value="JAH35752.1"/>
    <property type="molecule type" value="Transcribed_RNA"/>
</dbReference>
<proteinExistence type="predicted"/>
<dbReference type="AlphaFoldDB" id="A0A0E9S3I7"/>
<accession>A0A0E9S3I7</accession>
<protein>
    <submittedName>
        <fullName evidence="1">Uncharacterized protein</fullName>
    </submittedName>
</protein>